<organism evidence="2 4">
    <name type="scientific">Cryptosporidium parvum</name>
    <dbReference type="NCBI Taxonomy" id="5807"/>
    <lineage>
        <taxon>Eukaryota</taxon>
        <taxon>Sar</taxon>
        <taxon>Alveolata</taxon>
        <taxon>Apicomplexa</taxon>
        <taxon>Conoidasida</taxon>
        <taxon>Coccidia</taxon>
        <taxon>Eucoccidiorida</taxon>
        <taxon>Eimeriorina</taxon>
        <taxon>Cryptosporidiidae</taxon>
        <taxon>Cryptosporidium</taxon>
    </lineage>
</organism>
<keyword evidence="1" id="KW-0732">Signal</keyword>
<name>A0A7G2HJS9_CRYPV</name>
<reference evidence="2" key="1">
    <citation type="journal article" date="2003" name="Genome Res.">
        <title>Integrated mapping, chromosomal sequencing and sequence analysis of Cryptosporidium parvum.</title>
        <authorList>
            <person name="Bankier A.T."/>
            <person name="Spriggs H.F."/>
            <person name="Fartmann B."/>
            <person name="Konfortov B.A."/>
            <person name="Madera M."/>
            <person name="Vogel C."/>
            <person name="Teichmann S.A."/>
            <person name="Ivens A."/>
            <person name="Dear P.H."/>
        </authorList>
    </citation>
    <scope>NUCLEOTIDE SEQUENCE [LARGE SCALE GENOMIC DNA]</scope>
    <source>
        <strain evidence="2">Iowa</strain>
    </source>
</reference>
<dbReference type="Proteomes" id="UP000593906">
    <property type="component" value="Chromosome 6"/>
</dbReference>
<evidence type="ECO:0000256" key="1">
    <source>
        <dbReference type="SAM" id="SignalP"/>
    </source>
</evidence>
<evidence type="ECO:0000313" key="5">
    <source>
        <dbReference type="Proteomes" id="UP000593906"/>
    </source>
</evidence>
<protein>
    <submittedName>
        <fullName evidence="2">Uncharacterized protein</fullName>
    </submittedName>
</protein>
<evidence type="ECO:0000313" key="3">
    <source>
        <dbReference type="EMBL" id="QOY41413.1"/>
    </source>
</evidence>
<dbReference type="EMBL" id="BX538353">
    <property type="protein sequence ID" value="CAD98340.1"/>
    <property type="molecule type" value="Genomic_DNA"/>
</dbReference>
<evidence type="ECO:0000313" key="4">
    <source>
        <dbReference type="Proteomes" id="UP000242991"/>
    </source>
</evidence>
<feature type="chain" id="PRO_5035677822" evidence="1">
    <location>
        <begin position="21"/>
        <end position="160"/>
    </location>
</feature>
<reference evidence="3 5" key="2">
    <citation type="submission" date="2019-09" db="EMBL/GenBank/DDBJ databases">
        <title>Consistent, comparative and evidence-based genome assembly and annotation for Cryptosporidium parvum, C. hominis and C. tyzzeri.</title>
        <authorList>
            <person name="Baptista R.P."/>
            <person name="Li Y."/>
            <person name="Sateriale A."/>
            <person name="Ansell B."/>
            <person name="Jex A."/>
            <person name="Sanders M."/>
            <person name="Brooks K."/>
            <person name="Tracey A."/>
            <person name="Berriman M."/>
            <person name="Striepen B."/>
            <person name="Cotton J.A."/>
            <person name="Kissinger J.C."/>
        </authorList>
    </citation>
    <scope>NUCLEOTIDE SEQUENCE [LARGE SCALE GENOMIC DNA]</scope>
    <source>
        <strain evidence="3 5">IOWA-ATCC</strain>
    </source>
</reference>
<dbReference type="EMBL" id="CP044417">
    <property type="protein sequence ID" value="QOY41413.1"/>
    <property type="molecule type" value="Genomic_DNA"/>
</dbReference>
<dbReference type="SMR" id="A0A7G2HJS9"/>
<proteinExistence type="predicted"/>
<dbReference type="VEuPathDB" id="CryptoDB:CPATCC_0016890"/>
<feature type="signal peptide" evidence="1">
    <location>
        <begin position="1"/>
        <end position="20"/>
    </location>
</feature>
<sequence>MNIIRLFSGLYLVIIYLSVSNENHEILHTSLANIQSSRKKGKKPSRFDCEQAASEYLEYLLLKNGLMFRVSLTERYSKLLESETNSSLLELYKRKYTKSLQKMSSIAQKIESKHDQARSLFDVLLECLILFGERYSPESIFENNKDALKYLDSVEKLGNQ</sequence>
<accession>A0A7G2HJS9</accession>
<dbReference type="AlphaFoldDB" id="A0A7G2HJS9"/>
<evidence type="ECO:0000313" key="2">
    <source>
        <dbReference type="EMBL" id="CAD98340.1"/>
    </source>
</evidence>
<gene>
    <name evidence="2" type="ORF">1MB.802</name>
    <name evidence="3" type="ORF">CPATCC_003118</name>
</gene>
<dbReference type="Proteomes" id="UP000242991">
    <property type="component" value="Chromosome 6"/>
</dbReference>